<dbReference type="GO" id="GO:0019693">
    <property type="term" value="P:ribose phosphate metabolic process"/>
    <property type="evidence" value="ECO:0007669"/>
    <property type="project" value="TreeGrafter"/>
</dbReference>
<feature type="short sequence motif" description="Nudix box" evidence="14">
    <location>
        <begin position="96"/>
        <end position="118"/>
    </location>
</feature>
<evidence type="ECO:0000256" key="2">
    <source>
        <dbReference type="ARBA" id="ARBA00007482"/>
    </source>
</evidence>
<evidence type="ECO:0000259" key="15">
    <source>
        <dbReference type="PROSITE" id="PS51462"/>
    </source>
</evidence>
<dbReference type="EC" id="3.6.1.13" evidence="3"/>
<dbReference type="InterPro" id="IPR000086">
    <property type="entry name" value="NUDIX_hydrolase_dom"/>
</dbReference>
<evidence type="ECO:0000256" key="4">
    <source>
        <dbReference type="ARBA" id="ARBA00013297"/>
    </source>
</evidence>
<dbReference type="InterPro" id="IPR004385">
    <property type="entry name" value="NDP_pyrophosphatase"/>
</dbReference>
<evidence type="ECO:0000313" key="16">
    <source>
        <dbReference type="EMBL" id="XDK25691.1"/>
    </source>
</evidence>
<evidence type="ECO:0000256" key="1">
    <source>
        <dbReference type="ARBA" id="ARBA00001946"/>
    </source>
</evidence>
<feature type="binding site" evidence="13">
    <location>
        <position position="163"/>
    </location>
    <ligand>
        <name>Mg(2+)</name>
        <dbReference type="ChEBI" id="CHEBI:18420"/>
        <label>1</label>
    </ligand>
</feature>
<feature type="binding site" evidence="13">
    <location>
        <position position="111"/>
    </location>
    <ligand>
        <name>Mg(2+)</name>
        <dbReference type="ChEBI" id="CHEBI:18420"/>
        <label>1</label>
    </ligand>
</feature>
<evidence type="ECO:0000256" key="3">
    <source>
        <dbReference type="ARBA" id="ARBA00012453"/>
    </source>
</evidence>
<reference evidence="16" key="1">
    <citation type="submission" date="2024-07" db="EMBL/GenBank/DDBJ databases">
        <title>Genome Analysis of a Potential Novel Vibrio Species Secreting pH- and Thermo-stable Alginate Lyase and its Application in Producing Alginate Oligosaccharides.</title>
        <authorList>
            <person name="Huang H."/>
            <person name="Bao K."/>
        </authorList>
    </citation>
    <scope>NUCLEOTIDE SEQUENCE</scope>
    <source>
        <strain evidence="16">HB236076</strain>
    </source>
</reference>
<dbReference type="NCBIfam" id="NF008003">
    <property type="entry name" value="PRK10729.1"/>
    <property type="match status" value="1"/>
</dbReference>
<dbReference type="GO" id="GO:0019144">
    <property type="term" value="F:ADP-sugar diphosphatase activity"/>
    <property type="evidence" value="ECO:0007669"/>
    <property type="project" value="TreeGrafter"/>
</dbReference>
<dbReference type="GO" id="GO:0005829">
    <property type="term" value="C:cytosol"/>
    <property type="evidence" value="ECO:0007669"/>
    <property type="project" value="TreeGrafter"/>
</dbReference>
<organism evidence="16">
    <name type="scientific">Vibrio sp. HB236076</name>
    <dbReference type="NCBI Taxonomy" id="3232307"/>
    <lineage>
        <taxon>Bacteria</taxon>
        <taxon>Pseudomonadati</taxon>
        <taxon>Pseudomonadota</taxon>
        <taxon>Gammaproteobacteria</taxon>
        <taxon>Vibrionales</taxon>
        <taxon>Vibrionaceae</taxon>
        <taxon>Vibrio</taxon>
    </lineage>
</organism>
<dbReference type="InterPro" id="IPR015797">
    <property type="entry name" value="NUDIX_hydrolase-like_dom_sf"/>
</dbReference>
<feature type="domain" description="Nudix hydrolase" evidence="15">
    <location>
        <begin position="55"/>
        <end position="197"/>
    </location>
</feature>
<comment type="similarity">
    <text evidence="2">Belongs to the Nudix hydrolase family. NudF subfamily.</text>
</comment>
<evidence type="ECO:0000256" key="10">
    <source>
        <dbReference type="ARBA" id="ARBA00030308"/>
    </source>
</evidence>
<sequence>MSNFRKEKASFDVNDVDIQAKETVFSGFFHMVKYRFRHRLFRGGWSDVVERELSVRGHAAALLPYDPVNDQVVLLEQIRVGALESHSPWQYEIVAGMLDEGESPEQVARREAQEEAGLEVGELTPICCYYPSSGGCSEKLSVFVGCVDATGAGGIHGLDCEDEDIRVFTVSREQAYQWVQSGRIENGASIIALQWLMLNHAQLRQQWLEEQQ</sequence>
<evidence type="ECO:0000256" key="9">
    <source>
        <dbReference type="ARBA" id="ARBA00030162"/>
    </source>
</evidence>
<feature type="binding site" evidence="13">
    <location>
        <position position="95"/>
    </location>
    <ligand>
        <name>Mg(2+)</name>
        <dbReference type="ChEBI" id="CHEBI:18420"/>
        <label>1</label>
    </ligand>
</feature>
<dbReference type="PANTHER" id="PTHR11839">
    <property type="entry name" value="UDP/ADP-SUGAR PYROPHOSPHATASE"/>
    <property type="match status" value="1"/>
</dbReference>
<comment type="function">
    <text evidence="8">Acts on ADP-mannose and ADP-glucose as well as ADP-ribose. Prevents glycogen biosynthesis. The reaction catalyzed by this enzyme is a limiting step of the gluconeogenic process.</text>
</comment>
<dbReference type="CDD" id="cd24155">
    <property type="entry name" value="NUDIX_ADPRase"/>
    <property type="match status" value="1"/>
</dbReference>
<evidence type="ECO:0000256" key="5">
    <source>
        <dbReference type="ARBA" id="ARBA00022723"/>
    </source>
</evidence>
<keyword evidence="5 13" id="KW-0479">Metal-binding</keyword>
<evidence type="ECO:0000256" key="7">
    <source>
        <dbReference type="ARBA" id="ARBA00022842"/>
    </source>
</evidence>
<dbReference type="PROSITE" id="PS00893">
    <property type="entry name" value="NUDIX_BOX"/>
    <property type="match status" value="1"/>
</dbReference>
<dbReference type="KEGG" id="vih:AB0763_03320"/>
<keyword evidence="6 16" id="KW-0378">Hydrolase</keyword>
<evidence type="ECO:0000256" key="13">
    <source>
        <dbReference type="PIRSR" id="PIRSR604385-2"/>
    </source>
</evidence>
<proteinExistence type="inferred from homology"/>
<dbReference type="GO" id="GO:0006753">
    <property type="term" value="P:nucleoside phosphate metabolic process"/>
    <property type="evidence" value="ECO:0007669"/>
    <property type="project" value="TreeGrafter"/>
</dbReference>
<dbReference type="EMBL" id="CP162601">
    <property type="protein sequence ID" value="XDK25691.1"/>
    <property type="molecule type" value="Genomic_DNA"/>
</dbReference>
<dbReference type="GO" id="GO:0047631">
    <property type="term" value="F:ADP-ribose diphosphatase activity"/>
    <property type="evidence" value="ECO:0007669"/>
    <property type="project" value="UniProtKB-EC"/>
</dbReference>
<evidence type="ECO:0000256" key="6">
    <source>
        <dbReference type="ARBA" id="ARBA00022801"/>
    </source>
</evidence>
<comment type="catalytic activity">
    <reaction evidence="12">
        <text>ADP-D-ribose + H2O = D-ribose 5-phosphate + AMP + 2 H(+)</text>
        <dbReference type="Rhea" id="RHEA:10412"/>
        <dbReference type="ChEBI" id="CHEBI:15377"/>
        <dbReference type="ChEBI" id="CHEBI:15378"/>
        <dbReference type="ChEBI" id="CHEBI:57967"/>
        <dbReference type="ChEBI" id="CHEBI:78346"/>
        <dbReference type="ChEBI" id="CHEBI:456215"/>
        <dbReference type="EC" id="3.6.1.13"/>
    </reaction>
</comment>
<dbReference type="AlphaFoldDB" id="A0AB39HBL6"/>
<evidence type="ECO:0000256" key="14">
    <source>
        <dbReference type="PIRSR" id="PIRSR604385-3"/>
    </source>
</evidence>
<accession>A0AB39HBL6</accession>
<dbReference type="InterPro" id="IPR020084">
    <property type="entry name" value="NUDIX_hydrolase_CS"/>
</dbReference>
<gene>
    <name evidence="16" type="primary">nudF</name>
    <name evidence="16" type="ORF">AB0763_03320</name>
</gene>
<dbReference type="GO" id="GO:0046872">
    <property type="term" value="F:metal ion binding"/>
    <property type="evidence" value="ECO:0007669"/>
    <property type="project" value="UniProtKB-KW"/>
</dbReference>
<feature type="binding site" evidence="13">
    <location>
        <position position="115"/>
    </location>
    <ligand>
        <name>Mg(2+)</name>
        <dbReference type="ChEBI" id="CHEBI:18420"/>
        <label>1</label>
    </ligand>
</feature>
<dbReference type="RefSeq" id="WP_306101132.1">
    <property type="nucleotide sequence ID" value="NZ_CP162601.1"/>
</dbReference>
<keyword evidence="7 13" id="KW-0460">Magnesium</keyword>
<dbReference type="NCBIfam" id="TIGR00052">
    <property type="entry name" value="nudix-type nucleoside diphosphatase, YffH/AdpP family"/>
    <property type="match status" value="1"/>
</dbReference>
<dbReference type="Pfam" id="PF00293">
    <property type="entry name" value="NUDIX"/>
    <property type="match status" value="1"/>
</dbReference>
<dbReference type="SUPFAM" id="SSF55811">
    <property type="entry name" value="Nudix"/>
    <property type="match status" value="1"/>
</dbReference>
<protein>
    <recommendedName>
        <fullName evidence="4">ADP-ribose pyrophosphatase</fullName>
        <ecNumber evidence="3">3.6.1.13</ecNumber>
    </recommendedName>
    <alternativeName>
        <fullName evidence="9">ADP-ribose diphosphatase</fullName>
    </alternativeName>
    <alternativeName>
        <fullName evidence="11">ADP-ribose phosphohydrolase</fullName>
    </alternativeName>
    <alternativeName>
        <fullName evidence="10">Adenosine diphosphoribose pyrophosphatase</fullName>
    </alternativeName>
</protein>
<evidence type="ECO:0000256" key="8">
    <source>
        <dbReference type="ARBA" id="ARBA00025164"/>
    </source>
</evidence>
<name>A0AB39HBL6_9VIBR</name>
<dbReference type="PANTHER" id="PTHR11839:SF5">
    <property type="entry name" value="ADP-RIBOSE PYROPHOSPHATASE"/>
    <property type="match status" value="1"/>
</dbReference>
<evidence type="ECO:0000256" key="12">
    <source>
        <dbReference type="ARBA" id="ARBA00049546"/>
    </source>
</evidence>
<comment type="cofactor">
    <cofactor evidence="1 13">
        <name>Mg(2+)</name>
        <dbReference type="ChEBI" id="CHEBI:18420"/>
    </cofactor>
</comment>
<dbReference type="PROSITE" id="PS51462">
    <property type="entry name" value="NUDIX"/>
    <property type="match status" value="1"/>
</dbReference>
<dbReference type="Gene3D" id="3.90.79.10">
    <property type="entry name" value="Nucleoside Triphosphate Pyrophosphohydrolase"/>
    <property type="match status" value="1"/>
</dbReference>
<evidence type="ECO:0000256" key="11">
    <source>
        <dbReference type="ARBA" id="ARBA00033056"/>
    </source>
</evidence>